<feature type="compositionally biased region" description="Gly residues" evidence="1">
    <location>
        <begin position="1"/>
        <end position="10"/>
    </location>
</feature>
<dbReference type="HOGENOM" id="CLU_008722_1_2_1"/>
<feature type="compositionally biased region" description="Basic and acidic residues" evidence="1">
    <location>
        <begin position="403"/>
        <end position="413"/>
    </location>
</feature>
<comment type="caution">
    <text evidence="3">The sequence shown here is derived from an EMBL/GenBank/DDBJ whole genome shotgun (WGS) entry which is preliminary data.</text>
</comment>
<dbReference type="AlphaFoldDB" id="J4U7E4"/>
<dbReference type="PANTHER" id="PTHR46063:SF1">
    <property type="entry name" value="KELCH DOMAIN-CONTAINING PROTEIN 4"/>
    <property type="match status" value="1"/>
</dbReference>
<feature type="region of interest" description="Disordered" evidence="1">
    <location>
        <begin position="1"/>
        <end position="51"/>
    </location>
</feature>
<feature type="compositionally biased region" description="Acidic residues" evidence="1">
    <location>
        <begin position="338"/>
        <end position="376"/>
    </location>
</feature>
<feature type="region of interest" description="Disordered" evidence="1">
    <location>
        <begin position="332"/>
        <end position="416"/>
    </location>
</feature>
<dbReference type="Pfam" id="PF13422">
    <property type="entry name" value="DUF4110"/>
    <property type="match status" value="1"/>
</dbReference>
<evidence type="ECO:0000313" key="3">
    <source>
        <dbReference type="EMBL" id="EJT46220.1"/>
    </source>
</evidence>
<dbReference type="Gene3D" id="2.120.10.80">
    <property type="entry name" value="Kelch-type beta propeller"/>
    <property type="match status" value="1"/>
</dbReference>
<evidence type="ECO:0000256" key="1">
    <source>
        <dbReference type="SAM" id="MobiDB-lite"/>
    </source>
</evidence>
<dbReference type="RefSeq" id="XP_014177459.1">
    <property type="nucleotide sequence ID" value="XM_014321984.1"/>
</dbReference>
<evidence type="ECO:0000259" key="2">
    <source>
        <dbReference type="Pfam" id="PF13422"/>
    </source>
</evidence>
<name>J4U7E4_TRIAS</name>
<feature type="domain" description="DUF4110" evidence="2">
    <location>
        <begin position="411"/>
        <end position="483"/>
    </location>
</feature>
<accession>J4U7E4</accession>
<dbReference type="KEGG" id="tasa:A1Q1_05177"/>
<feature type="region of interest" description="Disordered" evidence="1">
    <location>
        <begin position="242"/>
        <end position="302"/>
    </location>
</feature>
<dbReference type="VEuPathDB" id="FungiDB:A1Q1_05177"/>
<gene>
    <name evidence="3" type="ORF">A1Q1_05177</name>
</gene>
<dbReference type="InterPro" id="IPR025183">
    <property type="entry name" value="DUF4110"/>
</dbReference>
<feature type="compositionally biased region" description="Low complexity" evidence="1">
    <location>
        <begin position="33"/>
        <end position="45"/>
    </location>
</feature>
<dbReference type="SUPFAM" id="SSF50965">
    <property type="entry name" value="Galactose oxidase, central domain"/>
    <property type="match status" value="1"/>
</dbReference>
<feature type="compositionally biased region" description="Acidic residues" evidence="1">
    <location>
        <begin position="253"/>
        <end position="270"/>
    </location>
</feature>
<dbReference type="InterPro" id="IPR052588">
    <property type="entry name" value="Kelch_domain_protein"/>
</dbReference>
<evidence type="ECO:0000313" key="4">
    <source>
        <dbReference type="Proteomes" id="UP000002748"/>
    </source>
</evidence>
<proteinExistence type="predicted"/>
<organism evidence="3 4">
    <name type="scientific">Trichosporon asahii var. asahii (strain ATCC 90039 / CBS 2479 / JCM 2466 / KCTC 7840 / NBRC 103889/ NCYC 2677 / UAMH 7654)</name>
    <name type="common">Yeast</name>
    <dbReference type="NCBI Taxonomy" id="1186058"/>
    <lineage>
        <taxon>Eukaryota</taxon>
        <taxon>Fungi</taxon>
        <taxon>Dikarya</taxon>
        <taxon>Basidiomycota</taxon>
        <taxon>Agaricomycotina</taxon>
        <taxon>Tremellomycetes</taxon>
        <taxon>Trichosporonales</taxon>
        <taxon>Trichosporonaceae</taxon>
        <taxon>Trichosporon</taxon>
    </lineage>
</organism>
<dbReference type="InterPro" id="IPR015915">
    <property type="entry name" value="Kelch-typ_b-propeller"/>
</dbReference>
<dbReference type="Proteomes" id="UP000002748">
    <property type="component" value="Unassembled WGS sequence"/>
</dbReference>
<protein>
    <recommendedName>
        <fullName evidence="2">DUF4110 domain-containing protein</fullName>
    </recommendedName>
</protein>
<feature type="compositionally biased region" description="Basic and acidic residues" evidence="1">
    <location>
        <begin position="17"/>
        <end position="32"/>
    </location>
</feature>
<dbReference type="InterPro" id="IPR011043">
    <property type="entry name" value="Gal_Oxase/kelch_b-propeller"/>
</dbReference>
<reference evidence="3 4" key="1">
    <citation type="journal article" date="2012" name="Eukaryot. Cell">
        <title>Draft genome sequence of CBS 2479, the standard type strain of Trichosporon asahii.</title>
        <authorList>
            <person name="Yang R.Y."/>
            <person name="Li H.T."/>
            <person name="Zhu H."/>
            <person name="Zhou G.P."/>
            <person name="Wang M."/>
            <person name="Wang L."/>
        </authorList>
    </citation>
    <scope>NUCLEOTIDE SEQUENCE [LARGE SCALE GENOMIC DNA]</scope>
    <source>
        <strain evidence="4">ATCC 90039 / CBS 2479 / JCM 2466 / KCTC 7840 / NCYC 2677 / UAMH 7654</strain>
    </source>
</reference>
<dbReference type="OrthoDB" id="4447at2759"/>
<dbReference type="PANTHER" id="PTHR46063">
    <property type="entry name" value="KELCH DOMAIN-CONTAINING PROTEIN"/>
    <property type="match status" value="1"/>
</dbReference>
<dbReference type="EMBL" id="ALBS01000299">
    <property type="protein sequence ID" value="EJT46220.1"/>
    <property type="molecule type" value="Genomic_DNA"/>
</dbReference>
<feature type="compositionally biased region" description="Basic and acidic residues" evidence="1">
    <location>
        <begin position="377"/>
        <end position="393"/>
    </location>
</feature>
<dbReference type="GeneID" id="25988689"/>
<sequence length="503" mass="56324">MGKTKSGGAGKAAAKAAKKEKQAEKAAKKEQQALKAATKGKAKGAAADDDEEDLDAILERYKQEMEADEWREYKCGTAPSPRSSAAAVAGPGLAEGGGIMIFANYMSDLWVFDLDTYKWHQIEHIDKDRAPGGFSFIPCPEGAFLYGGYRKEYVKGTRPKGVPLDDAWLLRMDPDLSKLKWERRKKVGYAPSLRSGCSMTHWASKGMGVLFGGVIDEEKDEESMESIFFNDLLMLKKKKKPGARRRAKKVEQEQEQEEKDDEDMDVDGEDEKEKEKSPLPSPAPAPMAVDKDDDDDDPQKSIPLTRYNAMLAILKNTLYLWNHLRGTGLDELEWKGSDDEEGFSGSDDDEEESSDDEEEEEEALAALEDAEDDEEAKEARHAALSQAEKDDLRKKAKAFSAAAKEKRTEEEMHTTPLPGENLRMFYERTRPYWAGIAYERTASRGKAMRREGFQLASSKYEEYKPLLEEIERIQREAELDAAAVAASKRTTMGVIGEGGRNRR</sequence>